<gene>
    <name evidence="2" type="ORF">SAMN05444164_4425</name>
</gene>
<dbReference type="AlphaFoldDB" id="A0A1H4ZP21"/>
<dbReference type="EMBL" id="FNTH01000001">
    <property type="protein sequence ID" value="SED31862.1"/>
    <property type="molecule type" value="Genomic_DNA"/>
</dbReference>
<evidence type="ECO:0000313" key="3">
    <source>
        <dbReference type="Proteomes" id="UP000198992"/>
    </source>
</evidence>
<name>A0A1H4ZP21_9BRAD</name>
<reference evidence="2 3" key="1">
    <citation type="submission" date="2016-10" db="EMBL/GenBank/DDBJ databases">
        <authorList>
            <person name="de Groot N.N."/>
        </authorList>
    </citation>
    <scope>NUCLEOTIDE SEQUENCE [LARGE SCALE GENOMIC DNA]</scope>
    <source>
        <strain evidence="2 3">MT12</strain>
    </source>
</reference>
<evidence type="ECO:0000256" key="1">
    <source>
        <dbReference type="SAM" id="SignalP"/>
    </source>
</evidence>
<accession>A0A1H4ZP21</accession>
<evidence type="ECO:0008006" key="4">
    <source>
        <dbReference type="Google" id="ProtNLM"/>
    </source>
</evidence>
<organism evidence="2 3">
    <name type="scientific">Bradyrhizobium erythrophlei</name>
    <dbReference type="NCBI Taxonomy" id="1437360"/>
    <lineage>
        <taxon>Bacteria</taxon>
        <taxon>Pseudomonadati</taxon>
        <taxon>Pseudomonadota</taxon>
        <taxon>Alphaproteobacteria</taxon>
        <taxon>Hyphomicrobiales</taxon>
        <taxon>Nitrobacteraceae</taxon>
        <taxon>Bradyrhizobium</taxon>
    </lineage>
</organism>
<sequence>MPKSTLVLCVALLWPAMALSTPTDDSEQQQAVVALAEAATVQPPATQTLHGVVDSIDERNDTIRIRLSPDRTEPFKVQDGLLFNAVRFGDPVAFSVQSIAGFRTIVGLTKE</sequence>
<protein>
    <recommendedName>
        <fullName evidence="4">Copper binding protein CusF</fullName>
    </recommendedName>
</protein>
<dbReference type="Proteomes" id="UP000198992">
    <property type="component" value="Unassembled WGS sequence"/>
</dbReference>
<proteinExistence type="predicted"/>
<feature type="signal peptide" evidence="1">
    <location>
        <begin position="1"/>
        <end position="20"/>
    </location>
</feature>
<evidence type="ECO:0000313" key="2">
    <source>
        <dbReference type="EMBL" id="SED31862.1"/>
    </source>
</evidence>
<dbReference type="RefSeq" id="WP_244549675.1">
    <property type="nucleotide sequence ID" value="NZ_FNTH01000001.1"/>
</dbReference>
<keyword evidence="1" id="KW-0732">Signal</keyword>
<feature type="chain" id="PRO_5011737098" description="Copper binding protein CusF" evidence="1">
    <location>
        <begin position="21"/>
        <end position="111"/>
    </location>
</feature>